<dbReference type="EMBL" id="NIDF01000200">
    <property type="protein sequence ID" value="TYJ51680.1"/>
    <property type="molecule type" value="Genomic_DNA"/>
</dbReference>
<feature type="compositionally biased region" description="Polar residues" evidence="1">
    <location>
        <begin position="1"/>
        <end position="19"/>
    </location>
</feature>
<dbReference type="Proteomes" id="UP000322245">
    <property type="component" value="Unassembled WGS sequence"/>
</dbReference>
<gene>
    <name evidence="2" type="ORF">B9479_007730</name>
</gene>
<evidence type="ECO:0000313" key="3">
    <source>
        <dbReference type="Proteomes" id="UP000322245"/>
    </source>
</evidence>
<accession>A0A5D3ANT1</accession>
<keyword evidence="3" id="KW-1185">Reference proteome</keyword>
<evidence type="ECO:0000256" key="1">
    <source>
        <dbReference type="SAM" id="MobiDB-lite"/>
    </source>
</evidence>
<name>A0A5D3ANT1_9TREE</name>
<sequence>MSYPPNSLTSEPSSASGESGHTCFSARHLKPVRILAPPSPSSATGRAISMRSYKGGRKLATWELVSKIHFNDESCTFKDQSCMAESVRCGLDTTECPDLDDLVVGQVSRRNLASMGLWPGYRNAYRTANAVELGVFDDSGEFVNVFEEDPMFRVEQSMTGKTFDAAYAEFVKQTPRKADVVKTYLERKAEKDAGIISIEEIE</sequence>
<feature type="region of interest" description="Disordered" evidence="1">
    <location>
        <begin position="1"/>
        <end position="22"/>
    </location>
</feature>
<comment type="caution">
    <text evidence="2">The sequence shown here is derived from an EMBL/GenBank/DDBJ whole genome shotgun (WGS) entry which is preliminary data.</text>
</comment>
<reference evidence="2 3" key="1">
    <citation type="submission" date="2017-05" db="EMBL/GenBank/DDBJ databases">
        <title>The Genome Sequence of Tsuchiyaea wingfieldii DSM 27421.</title>
        <authorList>
            <person name="Cuomo C."/>
            <person name="Passer A."/>
            <person name="Billmyre B."/>
            <person name="Heitman J."/>
        </authorList>
    </citation>
    <scope>NUCLEOTIDE SEQUENCE [LARGE SCALE GENOMIC DNA]</scope>
    <source>
        <strain evidence="2 3">DSM 27421</strain>
    </source>
</reference>
<organism evidence="2 3">
    <name type="scientific">Cryptococcus floricola</name>
    <dbReference type="NCBI Taxonomy" id="2591691"/>
    <lineage>
        <taxon>Eukaryota</taxon>
        <taxon>Fungi</taxon>
        <taxon>Dikarya</taxon>
        <taxon>Basidiomycota</taxon>
        <taxon>Agaricomycotina</taxon>
        <taxon>Tremellomycetes</taxon>
        <taxon>Tremellales</taxon>
        <taxon>Cryptococcaceae</taxon>
        <taxon>Cryptococcus</taxon>
    </lineage>
</organism>
<dbReference type="AlphaFoldDB" id="A0A5D3ANT1"/>
<evidence type="ECO:0000313" key="2">
    <source>
        <dbReference type="EMBL" id="TYJ51680.1"/>
    </source>
</evidence>
<protein>
    <submittedName>
        <fullName evidence="2">Uncharacterized protein</fullName>
    </submittedName>
</protein>
<proteinExistence type="predicted"/>